<evidence type="ECO:0000313" key="1">
    <source>
        <dbReference type="EMBL" id="OUQ33362.1"/>
    </source>
</evidence>
<dbReference type="Proteomes" id="UP000195305">
    <property type="component" value="Unassembled WGS sequence"/>
</dbReference>
<dbReference type="OrthoDB" id="2455575at2"/>
<dbReference type="RefSeq" id="WP_087359066.1">
    <property type="nucleotide sequence ID" value="NZ_NFLJ01000032.1"/>
</dbReference>
<dbReference type="EMBL" id="NFLJ01000032">
    <property type="protein sequence ID" value="OUQ33362.1"/>
    <property type="molecule type" value="Genomic_DNA"/>
</dbReference>
<accession>A0A1Y4SWQ3</accession>
<sequence>MNTTRNEFLRLDFIQALIKFSNGKISEKEANSIANRKLRLTDFSDGSPLAHKGPRWLAKHIVRTMTFE</sequence>
<dbReference type="AlphaFoldDB" id="A0A1Y4SWQ3"/>
<proteinExistence type="predicted"/>
<protein>
    <submittedName>
        <fullName evidence="1">Uncharacterized protein</fullName>
    </submittedName>
</protein>
<reference evidence="1 2" key="1">
    <citation type="journal article" date="2018" name="BMC Genomics">
        <title>Whole genome sequencing and function prediction of 133 gut anaerobes isolated from chicken caecum in pure cultures.</title>
        <authorList>
            <person name="Medvecky M."/>
            <person name="Cejkova D."/>
            <person name="Polansky O."/>
            <person name="Karasova D."/>
            <person name="Kubasova T."/>
            <person name="Cizek A."/>
            <person name="Rychlik I."/>
        </authorList>
    </citation>
    <scope>NUCLEOTIDE SEQUENCE [LARGE SCALE GENOMIC DNA]</scope>
    <source>
        <strain evidence="1 2">An13</strain>
    </source>
</reference>
<organism evidence="1 2">
    <name type="scientific">Massilimicrobiota timonensis</name>
    <dbReference type="NCBI Taxonomy" id="1776392"/>
    <lineage>
        <taxon>Bacteria</taxon>
        <taxon>Bacillati</taxon>
        <taxon>Bacillota</taxon>
        <taxon>Erysipelotrichia</taxon>
        <taxon>Erysipelotrichales</taxon>
        <taxon>Erysipelotrichaceae</taxon>
        <taxon>Massilimicrobiota</taxon>
    </lineage>
</organism>
<evidence type="ECO:0000313" key="2">
    <source>
        <dbReference type="Proteomes" id="UP000195305"/>
    </source>
</evidence>
<comment type="caution">
    <text evidence="1">The sequence shown here is derived from an EMBL/GenBank/DDBJ whole genome shotgun (WGS) entry which is preliminary data.</text>
</comment>
<keyword evidence="2" id="KW-1185">Reference proteome</keyword>
<name>A0A1Y4SWQ3_9FIRM</name>
<gene>
    <name evidence="1" type="ORF">B5E75_10670</name>
</gene>